<protein>
    <recommendedName>
        <fullName evidence="3">Terminase small subunit</fullName>
    </recommendedName>
</protein>
<gene>
    <name evidence="1" type="ORF">HDA33_001291</name>
</gene>
<evidence type="ECO:0008006" key="3">
    <source>
        <dbReference type="Google" id="ProtNLM"/>
    </source>
</evidence>
<dbReference type="RefSeq" id="WP_031943887.1">
    <property type="nucleotide sequence ID" value="NZ_BAABAG010000032.1"/>
</dbReference>
<reference evidence="1 2" key="1">
    <citation type="submission" date="2020-08" db="EMBL/GenBank/DDBJ databases">
        <title>Sequencing the genomes of 1000 actinobacteria strains.</title>
        <authorList>
            <person name="Klenk H.-P."/>
        </authorList>
    </citation>
    <scope>NUCLEOTIDE SEQUENCE [LARGE SCALE GENOMIC DNA]</scope>
    <source>
        <strain evidence="1 2">DSM 17945</strain>
    </source>
</reference>
<sequence>MPEKSTVSEAVSSGDRRTALVALRDALAADIDNPETLPRDRAAIVKQLQSVLSQIEDITAPESETVTPLEAARRRRETRTA</sequence>
<accession>A0A4Y8ZJK1</accession>
<dbReference type="EMBL" id="JACHMW010000001">
    <property type="protein sequence ID" value="MBB5848727.1"/>
    <property type="molecule type" value="Genomic_DNA"/>
</dbReference>
<name>A0A4Y8ZJK1_9MICC</name>
<proteinExistence type="predicted"/>
<dbReference type="AlphaFoldDB" id="A0A4Y8ZJK1"/>
<evidence type="ECO:0000313" key="2">
    <source>
        <dbReference type="Proteomes" id="UP000567246"/>
    </source>
</evidence>
<evidence type="ECO:0000313" key="1">
    <source>
        <dbReference type="EMBL" id="MBB5848727.1"/>
    </source>
</evidence>
<dbReference type="Proteomes" id="UP000567246">
    <property type="component" value="Unassembled WGS sequence"/>
</dbReference>
<organism evidence="1 2">
    <name type="scientific">Micrococcus endophyticus</name>
    <dbReference type="NCBI Taxonomy" id="455343"/>
    <lineage>
        <taxon>Bacteria</taxon>
        <taxon>Bacillati</taxon>
        <taxon>Actinomycetota</taxon>
        <taxon>Actinomycetes</taxon>
        <taxon>Micrococcales</taxon>
        <taxon>Micrococcaceae</taxon>
        <taxon>Micrococcus</taxon>
    </lineage>
</organism>
<comment type="caution">
    <text evidence="1">The sequence shown here is derived from an EMBL/GenBank/DDBJ whole genome shotgun (WGS) entry which is preliminary data.</text>
</comment>
<keyword evidence="2" id="KW-1185">Reference proteome</keyword>